<dbReference type="KEGG" id="eaj:Q3M24_04830"/>
<gene>
    <name evidence="3" type="primary">cmr1</name>
    <name evidence="3" type="ORF">Q3M24_04830</name>
</gene>
<sequence length="407" mass="46665">MLDSLKAGDKERKKEKWLSYKIEVITPIFGGGVEAGKPDTKMPIRASAIRGQLRYWWRFLQRNRTDGKALSGEKLFKAERDIWGGMAEGEEDHSSKVRLRVKIEKNTLLRFQGQKRQYAEDEPKYALFPAREQTQTIPHQPAKDLIWPDPKTNIDLVFELLLNAPDKYMDEIERTLRWWITFGGIGARTRRGCGSIHCLEPELDPISVPEAEAAGCELKFQGNLKGDALFTWKKAVNCLHKFRQGENVGRNGRFGRSKWPEPDSIREITRRYSGKNPRAGCKNHEPEHEARISFPRAAFGLPIIFKFKDDTRCGEPLQTELAPTDVERLASPLILTPYPEHVDETRRYKPAALLMSRNHLQTISLRLDEDQIESWWDASKATFDPIKNNNGTDALTAFMNFFARGGK</sequence>
<reference evidence="3" key="2">
    <citation type="submission" date="2024-06" db="EMBL/GenBank/DDBJ databases">
        <authorList>
            <person name="Plum-Jensen L.E."/>
            <person name="Schramm A."/>
            <person name="Marshall I.P.G."/>
        </authorList>
    </citation>
    <scope>NUCLEOTIDE SEQUENCE</scope>
    <source>
        <strain evidence="3">Rat1</strain>
    </source>
</reference>
<proteinExistence type="predicted"/>
<evidence type="ECO:0000313" key="3">
    <source>
        <dbReference type="EMBL" id="XCN75399.1"/>
    </source>
</evidence>
<dbReference type="GO" id="GO:0051607">
    <property type="term" value="P:defense response to virus"/>
    <property type="evidence" value="ECO:0007669"/>
    <property type="project" value="UniProtKB-KW"/>
</dbReference>
<dbReference type="AlphaFoldDB" id="A0AAU8M1R2"/>
<dbReference type="InterPro" id="IPR007522">
    <property type="entry name" value="CRISPR-assoc_prot_TM1795"/>
</dbReference>
<dbReference type="EMBL" id="CP159373">
    <property type="protein sequence ID" value="XCN75399.1"/>
    <property type="molecule type" value="Genomic_DNA"/>
</dbReference>
<dbReference type="Pfam" id="PF03787">
    <property type="entry name" value="RAMPs"/>
    <property type="match status" value="1"/>
</dbReference>
<organism evidence="3">
    <name type="scientific">Candidatus Electrothrix aestuarii</name>
    <dbReference type="NCBI Taxonomy" id="3062594"/>
    <lineage>
        <taxon>Bacteria</taxon>
        <taxon>Pseudomonadati</taxon>
        <taxon>Thermodesulfobacteriota</taxon>
        <taxon>Desulfobulbia</taxon>
        <taxon>Desulfobulbales</taxon>
        <taxon>Desulfobulbaceae</taxon>
        <taxon>Candidatus Electrothrix</taxon>
    </lineage>
</organism>
<evidence type="ECO:0000259" key="2">
    <source>
        <dbReference type="Pfam" id="PF03787"/>
    </source>
</evidence>
<feature type="domain" description="CRISPR type III-associated protein" evidence="2">
    <location>
        <begin position="21"/>
        <end position="196"/>
    </location>
</feature>
<name>A0AAU8M1R2_9BACT</name>
<dbReference type="NCBIfam" id="TIGR01894">
    <property type="entry name" value="cas_TM1795_cmr1"/>
    <property type="match status" value="1"/>
</dbReference>
<reference evidence="3" key="1">
    <citation type="journal article" date="2024" name="Syst. Appl. Microbiol.">
        <title>First single-strain enrichments of Electrothrix cable bacteria, description of E. aestuarii sp. nov. and E. rattekaaiensis sp. nov., and proposal of a cable bacteria taxonomy following the rules of the SeqCode.</title>
        <authorList>
            <person name="Plum-Jensen L.E."/>
            <person name="Schramm A."/>
            <person name="Marshall I.P.G."/>
        </authorList>
    </citation>
    <scope>NUCLEOTIDE SEQUENCE</scope>
    <source>
        <strain evidence="3">Rat1</strain>
    </source>
</reference>
<evidence type="ECO:0000256" key="1">
    <source>
        <dbReference type="ARBA" id="ARBA00023118"/>
    </source>
</evidence>
<dbReference type="InterPro" id="IPR005537">
    <property type="entry name" value="RAMP_III_fam"/>
</dbReference>
<protein>
    <submittedName>
        <fullName evidence="3">Type III-B CRISPR module RAMP protein Cmr1</fullName>
    </submittedName>
</protein>
<accession>A0AAU8M1R2</accession>
<keyword evidence="1" id="KW-0051">Antiviral defense</keyword>